<evidence type="ECO:0000256" key="6">
    <source>
        <dbReference type="ARBA" id="ARBA00022859"/>
    </source>
</evidence>
<dbReference type="SMART" id="SM00406">
    <property type="entry name" value="IGv"/>
    <property type="match status" value="1"/>
</dbReference>
<evidence type="ECO:0000256" key="8">
    <source>
        <dbReference type="ARBA" id="ARBA00023319"/>
    </source>
</evidence>
<accession>S7Q7R2</accession>
<evidence type="ECO:0000256" key="2">
    <source>
        <dbReference type="ARBA" id="ARBA00004613"/>
    </source>
</evidence>
<comment type="subcellular location">
    <subcellularLocation>
        <location evidence="1">Cell membrane</location>
    </subcellularLocation>
    <subcellularLocation>
        <location evidence="2">Secreted</location>
    </subcellularLocation>
</comment>
<feature type="chain" id="PRO_5004543885" evidence="10">
    <location>
        <begin position="21"/>
        <end position="223"/>
    </location>
</feature>
<dbReference type="Pfam" id="PF07686">
    <property type="entry name" value="V-set"/>
    <property type="match status" value="1"/>
</dbReference>
<dbReference type="InterPro" id="IPR050150">
    <property type="entry name" value="IgV_Light_Chain"/>
</dbReference>
<evidence type="ECO:0000256" key="7">
    <source>
        <dbReference type="ARBA" id="ARBA00023136"/>
    </source>
</evidence>
<evidence type="ECO:0000256" key="1">
    <source>
        <dbReference type="ARBA" id="ARBA00004236"/>
    </source>
</evidence>
<organism evidence="12 13">
    <name type="scientific">Myotis brandtii</name>
    <name type="common">Brandt's bat</name>
    <dbReference type="NCBI Taxonomy" id="109478"/>
    <lineage>
        <taxon>Eukaryota</taxon>
        <taxon>Metazoa</taxon>
        <taxon>Chordata</taxon>
        <taxon>Craniata</taxon>
        <taxon>Vertebrata</taxon>
        <taxon>Euteleostomi</taxon>
        <taxon>Mammalia</taxon>
        <taxon>Eutheria</taxon>
        <taxon>Laurasiatheria</taxon>
        <taxon>Chiroptera</taxon>
        <taxon>Yangochiroptera</taxon>
        <taxon>Vespertilionidae</taxon>
        <taxon>Myotis</taxon>
    </lineage>
</organism>
<keyword evidence="13" id="KW-1185">Reference proteome</keyword>
<proteinExistence type="predicted"/>
<reference evidence="12 13" key="1">
    <citation type="journal article" date="2013" name="Nat. Commun.">
        <title>Genome analysis reveals insights into physiology and longevity of the Brandt's bat Myotis brandtii.</title>
        <authorList>
            <person name="Seim I."/>
            <person name="Fang X."/>
            <person name="Xiong Z."/>
            <person name="Lobanov A.V."/>
            <person name="Huang Z."/>
            <person name="Ma S."/>
            <person name="Feng Y."/>
            <person name="Turanov A.A."/>
            <person name="Zhu Y."/>
            <person name="Lenz T.L."/>
            <person name="Gerashchenko M.V."/>
            <person name="Fan D."/>
            <person name="Hee Yim S."/>
            <person name="Yao X."/>
            <person name="Jordan D."/>
            <person name="Xiong Y."/>
            <person name="Ma Y."/>
            <person name="Lyapunov A.N."/>
            <person name="Chen G."/>
            <person name="Kulakova O.I."/>
            <person name="Sun Y."/>
            <person name="Lee S.G."/>
            <person name="Bronson R.T."/>
            <person name="Moskalev A.A."/>
            <person name="Sunyaev S.R."/>
            <person name="Zhang G."/>
            <person name="Krogh A."/>
            <person name="Wang J."/>
            <person name="Gladyshev V.N."/>
        </authorList>
    </citation>
    <scope>NUCLEOTIDE SEQUENCE [LARGE SCALE GENOMIC DNA]</scope>
</reference>
<dbReference type="InterPro" id="IPR003599">
    <property type="entry name" value="Ig_sub"/>
</dbReference>
<dbReference type="PANTHER" id="PTHR23267">
    <property type="entry name" value="IMMUNOGLOBULIN LIGHT CHAIN"/>
    <property type="match status" value="1"/>
</dbReference>
<dbReference type="Proteomes" id="UP000052978">
    <property type="component" value="Unassembled WGS sequence"/>
</dbReference>
<dbReference type="SUPFAM" id="SSF48726">
    <property type="entry name" value="Immunoglobulin"/>
    <property type="match status" value="1"/>
</dbReference>
<dbReference type="InterPro" id="IPR013783">
    <property type="entry name" value="Ig-like_fold"/>
</dbReference>
<feature type="signal peptide" evidence="10">
    <location>
        <begin position="1"/>
        <end position="20"/>
    </location>
</feature>
<name>S7Q7R2_MYOBR</name>
<keyword evidence="6" id="KW-0391">Immunity</keyword>
<dbReference type="InterPro" id="IPR036179">
    <property type="entry name" value="Ig-like_dom_sf"/>
</dbReference>
<evidence type="ECO:0000259" key="11">
    <source>
        <dbReference type="PROSITE" id="PS50835"/>
    </source>
</evidence>
<feature type="region of interest" description="Disordered" evidence="9">
    <location>
        <begin position="144"/>
        <end position="223"/>
    </location>
</feature>
<protein>
    <submittedName>
        <fullName evidence="12">Ig lambda chain V-IV region Bau</fullName>
    </submittedName>
</protein>
<evidence type="ECO:0000256" key="10">
    <source>
        <dbReference type="SAM" id="SignalP"/>
    </source>
</evidence>
<evidence type="ECO:0000313" key="12">
    <source>
        <dbReference type="EMBL" id="EPQ19428.1"/>
    </source>
</evidence>
<keyword evidence="8" id="KW-0393">Immunoglobulin domain</keyword>
<evidence type="ECO:0000313" key="13">
    <source>
        <dbReference type="Proteomes" id="UP000052978"/>
    </source>
</evidence>
<dbReference type="PROSITE" id="PS50835">
    <property type="entry name" value="IG_LIKE"/>
    <property type="match status" value="1"/>
</dbReference>
<dbReference type="InterPro" id="IPR013106">
    <property type="entry name" value="Ig_V-set"/>
</dbReference>
<dbReference type="SMART" id="SM00409">
    <property type="entry name" value="IG"/>
    <property type="match status" value="1"/>
</dbReference>
<gene>
    <name evidence="12" type="ORF">D623_10001060</name>
</gene>
<evidence type="ECO:0000256" key="3">
    <source>
        <dbReference type="ARBA" id="ARBA00022475"/>
    </source>
</evidence>
<dbReference type="Gene3D" id="2.60.40.10">
    <property type="entry name" value="Immunoglobulins"/>
    <property type="match status" value="1"/>
</dbReference>
<dbReference type="AlphaFoldDB" id="S7Q7R2"/>
<dbReference type="EMBL" id="KE164678">
    <property type="protein sequence ID" value="EPQ19428.1"/>
    <property type="molecule type" value="Genomic_DNA"/>
</dbReference>
<evidence type="ECO:0000256" key="5">
    <source>
        <dbReference type="ARBA" id="ARBA00022729"/>
    </source>
</evidence>
<dbReference type="GO" id="GO:0002376">
    <property type="term" value="P:immune system process"/>
    <property type="evidence" value="ECO:0007669"/>
    <property type="project" value="UniProtKB-KW"/>
</dbReference>
<keyword evidence="3" id="KW-1003">Cell membrane</keyword>
<feature type="domain" description="Ig-like" evidence="11">
    <location>
        <begin position="9"/>
        <end position="116"/>
    </location>
</feature>
<dbReference type="FunFam" id="2.60.40.10:FF:000620">
    <property type="entry name" value="Immunoglobulin lambda locus"/>
    <property type="match status" value="1"/>
</dbReference>
<keyword evidence="5 10" id="KW-0732">Signal</keyword>
<evidence type="ECO:0000256" key="4">
    <source>
        <dbReference type="ARBA" id="ARBA00022525"/>
    </source>
</evidence>
<dbReference type="GO" id="GO:0005886">
    <property type="term" value="C:plasma membrane"/>
    <property type="evidence" value="ECO:0007669"/>
    <property type="project" value="UniProtKB-SubCell"/>
</dbReference>
<dbReference type="GO" id="GO:0005576">
    <property type="term" value="C:extracellular region"/>
    <property type="evidence" value="ECO:0007669"/>
    <property type="project" value="UniProtKB-SubCell"/>
</dbReference>
<sequence>MAWTPLLLPLLTLCTGSVASQELTQSGPLSVAPGGTASITCTGDFLDKRYTSWHQQKPGQAPVQVIYKDSERPSGIPDRFSGSSSGKTVTLTISGARAEDEADYYCQSSTSDDNLTVTQADGEVGQKPCPRLCHTLLQPQEDCRQSHEQAWPRSQISAPQAAPPPASGRSAAGGTERVHLDRTGQGCPDGVWAWVGVGDRGPGWRTHSGRHTDSGNDPAYPPR</sequence>
<evidence type="ECO:0000256" key="9">
    <source>
        <dbReference type="SAM" id="MobiDB-lite"/>
    </source>
</evidence>
<keyword evidence="4" id="KW-0964">Secreted</keyword>
<dbReference type="InterPro" id="IPR007110">
    <property type="entry name" value="Ig-like_dom"/>
</dbReference>
<keyword evidence="7" id="KW-0472">Membrane</keyword>